<dbReference type="PANTHER" id="PTHR43711:SF31">
    <property type="entry name" value="HISTIDINE KINASE"/>
    <property type="match status" value="1"/>
</dbReference>
<comment type="caution">
    <text evidence="9">The sequence shown here is derived from an EMBL/GenBank/DDBJ whole genome shotgun (WGS) entry which is preliminary data.</text>
</comment>
<dbReference type="InterPro" id="IPR003594">
    <property type="entry name" value="HATPase_dom"/>
</dbReference>
<dbReference type="FunFam" id="3.30.565.10:FF:000006">
    <property type="entry name" value="Sensor histidine kinase WalK"/>
    <property type="match status" value="1"/>
</dbReference>
<keyword evidence="4" id="KW-0808">Transferase</keyword>
<dbReference type="InterPro" id="IPR035965">
    <property type="entry name" value="PAS-like_dom_sf"/>
</dbReference>
<evidence type="ECO:0000313" key="9">
    <source>
        <dbReference type="EMBL" id="MBC8594998.1"/>
    </source>
</evidence>
<dbReference type="InterPro" id="IPR003661">
    <property type="entry name" value="HisK_dim/P_dom"/>
</dbReference>
<dbReference type="SUPFAM" id="SSF47384">
    <property type="entry name" value="Homodimeric domain of signal transducing histidine kinase"/>
    <property type="match status" value="1"/>
</dbReference>
<dbReference type="Gene3D" id="1.10.287.130">
    <property type="match status" value="1"/>
</dbReference>
<keyword evidence="7" id="KW-0812">Transmembrane</keyword>
<keyword evidence="3" id="KW-0597">Phosphoprotein</keyword>
<dbReference type="Gene3D" id="3.30.565.10">
    <property type="entry name" value="Histidine kinase-like ATPase, C-terminal domain"/>
    <property type="match status" value="1"/>
</dbReference>
<dbReference type="PANTHER" id="PTHR43711">
    <property type="entry name" value="TWO-COMPONENT HISTIDINE KINASE"/>
    <property type="match status" value="1"/>
</dbReference>
<dbReference type="AlphaFoldDB" id="A0A926F691"/>
<evidence type="ECO:0000256" key="7">
    <source>
        <dbReference type="SAM" id="Phobius"/>
    </source>
</evidence>
<dbReference type="GO" id="GO:0000155">
    <property type="term" value="F:phosphorelay sensor kinase activity"/>
    <property type="evidence" value="ECO:0007669"/>
    <property type="project" value="InterPro"/>
</dbReference>
<keyword evidence="7" id="KW-1133">Transmembrane helix</keyword>
<comment type="catalytic activity">
    <reaction evidence="1">
        <text>ATP + protein L-histidine = ADP + protein N-phospho-L-histidine.</text>
        <dbReference type="EC" id="2.7.13.3"/>
    </reaction>
</comment>
<dbReference type="RefSeq" id="WP_305067399.1">
    <property type="nucleotide sequence ID" value="NZ_JACRTF010000001.1"/>
</dbReference>
<feature type="transmembrane region" description="Helical" evidence="7">
    <location>
        <begin position="387"/>
        <end position="407"/>
    </location>
</feature>
<accession>A0A926F691</accession>
<dbReference type="Pfam" id="PF02518">
    <property type="entry name" value="HATPase_c"/>
    <property type="match status" value="1"/>
</dbReference>
<dbReference type="Proteomes" id="UP000651085">
    <property type="component" value="Unassembled WGS sequence"/>
</dbReference>
<dbReference type="InterPro" id="IPR036097">
    <property type="entry name" value="HisK_dim/P_sf"/>
</dbReference>
<keyword evidence="7" id="KW-0472">Membrane</keyword>
<evidence type="ECO:0000256" key="4">
    <source>
        <dbReference type="ARBA" id="ARBA00022679"/>
    </source>
</evidence>
<dbReference type="InterPro" id="IPR036890">
    <property type="entry name" value="HATPase_C_sf"/>
</dbReference>
<evidence type="ECO:0000256" key="5">
    <source>
        <dbReference type="ARBA" id="ARBA00022777"/>
    </source>
</evidence>
<dbReference type="PRINTS" id="PR00344">
    <property type="entry name" value="BCTRLSENSOR"/>
</dbReference>
<dbReference type="Gene3D" id="3.30.450.20">
    <property type="entry name" value="PAS domain"/>
    <property type="match status" value="1"/>
</dbReference>
<evidence type="ECO:0000256" key="1">
    <source>
        <dbReference type="ARBA" id="ARBA00000085"/>
    </source>
</evidence>
<keyword evidence="10" id="KW-1185">Reference proteome</keyword>
<dbReference type="SUPFAM" id="SSF55785">
    <property type="entry name" value="PYP-like sensor domain (PAS domain)"/>
    <property type="match status" value="1"/>
</dbReference>
<dbReference type="SMART" id="SM00388">
    <property type="entry name" value="HisKA"/>
    <property type="match status" value="1"/>
</dbReference>
<feature type="domain" description="Histidine kinase" evidence="8">
    <location>
        <begin position="567"/>
        <end position="784"/>
    </location>
</feature>
<reference evidence="9" key="1">
    <citation type="submission" date="2020-08" db="EMBL/GenBank/DDBJ databases">
        <title>Genome public.</title>
        <authorList>
            <person name="Liu C."/>
            <person name="Sun Q."/>
        </authorList>
    </citation>
    <scope>NUCLEOTIDE SEQUENCE</scope>
    <source>
        <strain evidence="9">N12</strain>
    </source>
</reference>
<sequence length="786" mass="91005">MGKGCFKCKYALIFIILLFAFISGLNYKQLNVTNNLAVKRISIVYSISKNEKGNGNFEELLYQEFRKLGIEVEFDRFYLDCNRLNAAEEIEHIRKYLELLNNKSVDIILTVGDQATYSLLSTRHKLLSSLPLIACNVNFPDEKLIGEYDLMKVYVLRDTPDLKRNMDFIQTLYPHTNLEIIYNIDMTILGHKSFDLLTRVADRRNVRILGYQKAFMQELEYERLKEMIEYFNLMPGLSNNGLKKDEFTICLCPFRYVKGASLLVMLERSRREQENQVFLLDKFDMMSIPIANALNIPSFSCIREGFGEKAKIVGGYMATNEISAKAVAGLALRLLNNEKVGMPKIRDLEKEYVLDWSYFSEYGEDINNVPKNVRIINYPYIDQYRGYFYLLGALFVVTFIFVLTSLLRTHRRSLIERKNLQMLEDAHKKLSLSMDGGQISLWNIQDDIIEFDDNYTHLVGLKQKRFTKEEILKLAHPEDMPLLRSFYETLHQVSGMKIQRVRFSFNGKPEEFQWFELRCNSLKDAEGKIMLAGIMQNIQEQVEREQQLILAKQIAEKAELKQSFLNNMSHEIRTPLNAIVGFTNLLLGEGAEEIDPEERASMVELVNHNNELLLKLVNDVLEISRLDSDNMSFAIEECDLTEIIKEIYMTYQRLIQPALNFHLEMDEATPIFVSIDRFRFMQVISNFLNNANKFTKDGEIVLGCQVDKEQQEVCVYVKDTGKGIDEKELMMIFDRFYKTDEFEQGSGLGLSICKVIIERLAGRIEVQSELGKGSRFAVILSLANVI</sequence>
<evidence type="ECO:0000256" key="2">
    <source>
        <dbReference type="ARBA" id="ARBA00012438"/>
    </source>
</evidence>
<evidence type="ECO:0000256" key="6">
    <source>
        <dbReference type="ARBA" id="ARBA00023012"/>
    </source>
</evidence>
<dbReference type="EC" id="2.7.13.3" evidence="2"/>
<dbReference type="Pfam" id="PF00512">
    <property type="entry name" value="HisKA"/>
    <property type="match status" value="1"/>
</dbReference>
<protein>
    <recommendedName>
        <fullName evidence="2">histidine kinase</fullName>
        <ecNumber evidence="2">2.7.13.3</ecNumber>
    </recommendedName>
</protein>
<dbReference type="SUPFAM" id="SSF55874">
    <property type="entry name" value="ATPase domain of HSP90 chaperone/DNA topoisomerase II/histidine kinase"/>
    <property type="match status" value="1"/>
</dbReference>
<proteinExistence type="predicted"/>
<keyword evidence="5 9" id="KW-0418">Kinase</keyword>
<name>A0A926F691_9BACT</name>
<evidence type="ECO:0000256" key="3">
    <source>
        <dbReference type="ARBA" id="ARBA00022553"/>
    </source>
</evidence>
<dbReference type="SMART" id="SM00387">
    <property type="entry name" value="HATPase_c"/>
    <property type="match status" value="1"/>
</dbReference>
<dbReference type="CDD" id="cd00082">
    <property type="entry name" value="HisKA"/>
    <property type="match status" value="1"/>
</dbReference>
<gene>
    <name evidence="9" type="ORF">H8744_17455</name>
</gene>
<dbReference type="EMBL" id="JACRTF010000001">
    <property type="protein sequence ID" value="MBC8594998.1"/>
    <property type="molecule type" value="Genomic_DNA"/>
</dbReference>
<evidence type="ECO:0000259" key="8">
    <source>
        <dbReference type="PROSITE" id="PS50109"/>
    </source>
</evidence>
<evidence type="ECO:0000313" key="10">
    <source>
        <dbReference type="Proteomes" id="UP000651085"/>
    </source>
</evidence>
<dbReference type="InterPro" id="IPR004358">
    <property type="entry name" value="Sig_transdc_His_kin-like_C"/>
</dbReference>
<keyword evidence="6" id="KW-0902">Two-component regulatory system</keyword>
<organism evidence="9 10">
    <name type="scientific">Jilunia laotingensis</name>
    <dbReference type="NCBI Taxonomy" id="2763675"/>
    <lineage>
        <taxon>Bacteria</taxon>
        <taxon>Pseudomonadati</taxon>
        <taxon>Bacteroidota</taxon>
        <taxon>Bacteroidia</taxon>
        <taxon>Bacteroidales</taxon>
        <taxon>Bacteroidaceae</taxon>
        <taxon>Jilunia</taxon>
    </lineage>
</organism>
<dbReference type="InterPro" id="IPR005467">
    <property type="entry name" value="His_kinase_dom"/>
</dbReference>
<dbReference type="PROSITE" id="PS50109">
    <property type="entry name" value="HIS_KIN"/>
    <property type="match status" value="1"/>
</dbReference>
<dbReference type="InterPro" id="IPR050736">
    <property type="entry name" value="Sensor_HK_Regulatory"/>
</dbReference>